<keyword evidence="6" id="KW-0067">ATP-binding</keyword>
<dbReference type="PANTHER" id="PTHR48006">
    <property type="entry name" value="LEUCINE-RICH REPEAT-CONTAINING PROTEIN DDB_G0281931-RELATED"/>
    <property type="match status" value="1"/>
</dbReference>
<keyword evidence="4" id="KW-0547">Nucleotide-binding</keyword>
<dbReference type="InterPro" id="IPR051824">
    <property type="entry name" value="LRR_Rcpt-Like_S/T_Kinase"/>
</dbReference>
<evidence type="ECO:0000313" key="10">
    <source>
        <dbReference type="EnsemblPlants" id="ORUFI12G08430.1"/>
    </source>
</evidence>
<comment type="catalytic activity">
    <reaction evidence="7">
        <text>L-threonyl-[protein] + ATP = O-phospho-L-threonyl-[protein] + ADP + H(+)</text>
        <dbReference type="Rhea" id="RHEA:46608"/>
        <dbReference type="Rhea" id="RHEA-COMP:11060"/>
        <dbReference type="Rhea" id="RHEA-COMP:11605"/>
        <dbReference type="ChEBI" id="CHEBI:15378"/>
        <dbReference type="ChEBI" id="CHEBI:30013"/>
        <dbReference type="ChEBI" id="CHEBI:30616"/>
        <dbReference type="ChEBI" id="CHEBI:61977"/>
        <dbReference type="ChEBI" id="CHEBI:456216"/>
        <dbReference type="EC" id="2.7.11.1"/>
    </reaction>
</comment>
<dbReference type="EnsemblPlants" id="ORUFI12G08430.1">
    <property type="protein sequence ID" value="ORUFI12G08430.1"/>
    <property type="gene ID" value="ORUFI12G08430"/>
</dbReference>
<dbReference type="EC" id="2.7.11.1" evidence="1"/>
<dbReference type="PROSITE" id="PS00108">
    <property type="entry name" value="PROTEIN_KINASE_ST"/>
    <property type="match status" value="1"/>
</dbReference>
<protein>
    <recommendedName>
        <fullName evidence="1">non-specific serine/threonine protein kinase</fullName>
        <ecNumber evidence="1">2.7.11.1</ecNumber>
    </recommendedName>
</protein>
<keyword evidence="3" id="KW-0808">Transferase</keyword>
<evidence type="ECO:0000256" key="6">
    <source>
        <dbReference type="ARBA" id="ARBA00022840"/>
    </source>
</evidence>
<evidence type="ECO:0000256" key="3">
    <source>
        <dbReference type="ARBA" id="ARBA00022679"/>
    </source>
</evidence>
<dbReference type="GO" id="GO:0004674">
    <property type="term" value="F:protein serine/threonine kinase activity"/>
    <property type="evidence" value="ECO:0007669"/>
    <property type="project" value="UniProtKB-KW"/>
</dbReference>
<evidence type="ECO:0000256" key="7">
    <source>
        <dbReference type="ARBA" id="ARBA00047899"/>
    </source>
</evidence>
<keyword evidence="5" id="KW-0418">Kinase</keyword>
<keyword evidence="11" id="KW-1185">Reference proteome</keyword>
<evidence type="ECO:0000256" key="4">
    <source>
        <dbReference type="ARBA" id="ARBA00022741"/>
    </source>
</evidence>
<comment type="catalytic activity">
    <reaction evidence="8">
        <text>L-seryl-[protein] + ATP = O-phospho-L-seryl-[protein] + ADP + H(+)</text>
        <dbReference type="Rhea" id="RHEA:17989"/>
        <dbReference type="Rhea" id="RHEA-COMP:9863"/>
        <dbReference type="Rhea" id="RHEA-COMP:11604"/>
        <dbReference type="ChEBI" id="CHEBI:15378"/>
        <dbReference type="ChEBI" id="CHEBI:29999"/>
        <dbReference type="ChEBI" id="CHEBI:30616"/>
        <dbReference type="ChEBI" id="CHEBI:83421"/>
        <dbReference type="ChEBI" id="CHEBI:456216"/>
        <dbReference type="EC" id="2.7.11.1"/>
    </reaction>
</comment>
<dbReference type="Gene3D" id="1.10.510.10">
    <property type="entry name" value="Transferase(Phosphotransferase) domain 1"/>
    <property type="match status" value="1"/>
</dbReference>
<reference evidence="10" key="2">
    <citation type="submission" date="2015-06" db="UniProtKB">
        <authorList>
            <consortium name="EnsemblPlants"/>
        </authorList>
    </citation>
    <scope>IDENTIFICATION</scope>
</reference>
<dbReference type="HOGENOM" id="CLU_1148802_0_0_1"/>
<keyword evidence="2" id="KW-0723">Serine/threonine-protein kinase</keyword>
<dbReference type="SUPFAM" id="SSF56112">
    <property type="entry name" value="Protein kinase-like (PK-like)"/>
    <property type="match status" value="1"/>
</dbReference>
<dbReference type="AlphaFoldDB" id="A0A0E0RFL9"/>
<evidence type="ECO:0000256" key="2">
    <source>
        <dbReference type="ARBA" id="ARBA00022527"/>
    </source>
</evidence>
<dbReference type="Gramene" id="ORUFI12G08430.1">
    <property type="protein sequence ID" value="ORUFI12G08430.1"/>
    <property type="gene ID" value="ORUFI12G08430"/>
</dbReference>
<sequence length="242" mass="27401">MHTANGILPAESTITGSRQENEIVAVKLLQPSGTGTFVAELEAMFNAIHVNLVRLLAFCSDNDDRHTGEKFRALVYEYMPNNSLHHYIFGTTEEVFFKIIKKWLPSYLSLAYDLSAQNSELRAMLDWPLRLKIVDGIVEGIRYLHVGSNTPIIHRDLKPSNILLGRDWTPKISDFGLARGYTAPECWQLGRVEPESDVYSFGVILLEMISGKPNGLMQQLLPHVSTPIPYRVLDQRQSTQLY</sequence>
<dbReference type="FunFam" id="1.10.510.10:FF:001023">
    <property type="entry name" value="Os07g0541700 protein"/>
    <property type="match status" value="1"/>
</dbReference>
<evidence type="ECO:0000256" key="1">
    <source>
        <dbReference type="ARBA" id="ARBA00012513"/>
    </source>
</evidence>
<reference evidence="11" key="1">
    <citation type="submission" date="2013-06" db="EMBL/GenBank/DDBJ databases">
        <authorList>
            <person name="Zhao Q."/>
        </authorList>
    </citation>
    <scope>NUCLEOTIDE SEQUENCE</scope>
    <source>
        <strain evidence="11">cv. W1943</strain>
    </source>
</reference>
<dbReference type="InterPro" id="IPR001245">
    <property type="entry name" value="Ser-Thr/Tyr_kinase_cat_dom"/>
</dbReference>
<dbReference type="InterPro" id="IPR000719">
    <property type="entry name" value="Prot_kinase_dom"/>
</dbReference>
<dbReference type="OMA" id="MHTANGI"/>
<proteinExistence type="predicted"/>
<evidence type="ECO:0000259" key="9">
    <source>
        <dbReference type="PROSITE" id="PS50011"/>
    </source>
</evidence>
<evidence type="ECO:0000256" key="8">
    <source>
        <dbReference type="ARBA" id="ARBA00048679"/>
    </source>
</evidence>
<dbReference type="Proteomes" id="UP000008022">
    <property type="component" value="Unassembled WGS sequence"/>
</dbReference>
<dbReference type="GO" id="GO:0005524">
    <property type="term" value="F:ATP binding"/>
    <property type="evidence" value="ECO:0007669"/>
    <property type="project" value="UniProtKB-KW"/>
</dbReference>
<dbReference type="eggNOG" id="ENOG502QQPF">
    <property type="taxonomic scope" value="Eukaryota"/>
</dbReference>
<organism evidence="10 11">
    <name type="scientific">Oryza rufipogon</name>
    <name type="common">Brownbeard rice</name>
    <name type="synonym">Asian wild rice</name>
    <dbReference type="NCBI Taxonomy" id="4529"/>
    <lineage>
        <taxon>Eukaryota</taxon>
        <taxon>Viridiplantae</taxon>
        <taxon>Streptophyta</taxon>
        <taxon>Embryophyta</taxon>
        <taxon>Tracheophyta</taxon>
        <taxon>Spermatophyta</taxon>
        <taxon>Magnoliopsida</taxon>
        <taxon>Liliopsida</taxon>
        <taxon>Poales</taxon>
        <taxon>Poaceae</taxon>
        <taxon>BOP clade</taxon>
        <taxon>Oryzoideae</taxon>
        <taxon>Oryzeae</taxon>
        <taxon>Oryzinae</taxon>
        <taxon>Oryza</taxon>
    </lineage>
</organism>
<dbReference type="PROSITE" id="PS50011">
    <property type="entry name" value="PROTEIN_KINASE_DOM"/>
    <property type="match status" value="1"/>
</dbReference>
<dbReference type="Pfam" id="PF07714">
    <property type="entry name" value="PK_Tyr_Ser-Thr"/>
    <property type="match status" value="1"/>
</dbReference>
<dbReference type="SMART" id="SM00220">
    <property type="entry name" value="S_TKc"/>
    <property type="match status" value="1"/>
</dbReference>
<accession>A0A0E0RFL9</accession>
<dbReference type="InterPro" id="IPR008271">
    <property type="entry name" value="Ser/Thr_kinase_AS"/>
</dbReference>
<evidence type="ECO:0000313" key="11">
    <source>
        <dbReference type="Proteomes" id="UP000008022"/>
    </source>
</evidence>
<dbReference type="STRING" id="4529.A0A0E0RFL9"/>
<name>A0A0E0RFL9_ORYRU</name>
<dbReference type="InterPro" id="IPR011009">
    <property type="entry name" value="Kinase-like_dom_sf"/>
</dbReference>
<evidence type="ECO:0000256" key="5">
    <source>
        <dbReference type="ARBA" id="ARBA00022777"/>
    </source>
</evidence>
<dbReference type="PANTHER" id="PTHR48006:SF102">
    <property type="entry name" value="LEUCINE-RICH REPEAT-CONTAINING PROTEIN DDB_G0281931-RELATED"/>
    <property type="match status" value="1"/>
</dbReference>
<feature type="domain" description="Protein kinase" evidence="9">
    <location>
        <begin position="1"/>
        <end position="242"/>
    </location>
</feature>